<dbReference type="PANTHER" id="PTHR30471">
    <property type="entry name" value="DNA REPAIR PROTEIN RADC"/>
    <property type="match status" value="1"/>
</dbReference>
<dbReference type="PROSITE" id="PS50249">
    <property type="entry name" value="MPN"/>
    <property type="match status" value="1"/>
</dbReference>
<keyword evidence="2" id="KW-0645">Protease</keyword>
<evidence type="ECO:0000313" key="8">
    <source>
        <dbReference type="EMBL" id="KHM50659.1"/>
    </source>
</evidence>
<name>A0A0B2JSE7_9FIRM</name>
<dbReference type="STRING" id="82374.NZ47_12020"/>
<keyword evidence="6" id="KW-0482">Metalloprotease</keyword>
<dbReference type="Pfam" id="PF04002">
    <property type="entry name" value="RadC"/>
    <property type="match status" value="1"/>
</dbReference>
<keyword evidence="4" id="KW-0378">Hydrolase</keyword>
<proteinExistence type="inferred from homology"/>
<dbReference type="InterPro" id="IPR001405">
    <property type="entry name" value="UPF0758"/>
</dbReference>
<evidence type="ECO:0000256" key="1">
    <source>
        <dbReference type="ARBA" id="ARBA00010243"/>
    </source>
</evidence>
<gene>
    <name evidence="8" type="ORF">NZ47_12020</name>
</gene>
<dbReference type="NCBIfam" id="TIGR00608">
    <property type="entry name" value="radc"/>
    <property type="match status" value="1"/>
</dbReference>
<dbReference type="AlphaFoldDB" id="A0A0B2JSE7"/>
<dbReference type="GO" id="GO:0006508">
    <property type="term" value="P:proteolysis"/>
    <property type="evidence" value="ECO:0007669"/>
    <property type="project" value="UniProtKB-KW"/>
</dbReference>
<evidence type="ECO:0000256" key="4">
    <source>
        <dbReference type="ARBA" id="ARBA00022801"/>
    </source>
</evidence>
<organism evidence="8 9">
    <name type="scientific">Anaerovibrio lipolyticus</name>
    <dbReference type="NCBI Taxonomy" id="82374"/>
    <lineage>
        <taxon>Bacteria</taxon>
        <taxon>Bacillati</taxon>
        <taxon>Bacillota</taxon>
        <taxon>Negativicutes</taxon>
        <taxon>Selenomonadales</taxon>
        <taxon>Selenomonadaceae</taxon>
        <taxon>Anaerovibrio</taxon>
    </lineage>
</organism>
<dbReference type="CDD" id="cd08071">
    <property type="entry name" value="MPN_DUF2466"/>
    <property type="match status" value="1"/>
</dbReference>
<evidence type="ECO:0000259" key="7">
    <source>
        <dbReference type="PROSITE" id="PS50249"/>
    </source>
</evidence>
<dbReference type="GO" id="GO:0008237">
    <property type="term" value="F:metallopeptidase activity"/>
    <property type="evidence" value="ECO:0007669"/>
    <property type="project" value="UniProtKB-KW"/>
</dbReference>
<evidence type="ECO:0000256" key="2">
    <source>
        <dbReference type="ARBA" id="ARBA00022670"/>
    </source>
</evidence>
<evidence type="ECO:0000256" key="6">
    <source>
        <dbReference type="ARBA" id="ARBA00023049"/>
    </source>
</evidence>
<protein>
    <recommendedName>
        <fullName evidence="7">MPN domain-containing protein</fullName>
    </recommendedName>
</protein>
<accession>A0A0B2JSE7</accession>
<dbReference type="InterPro" id="IPR020891">
    <property type="entry name" value="UPF0758_CS"/>
</dbReference>
<sequence length="202" mass="22578">MTLTKEQTAMKDMYTRTNSELLGIILGVSEDSLNVRGLSDIMDHPQAILGIGEKKAEKLYAIREVTKRLMEQPAQRMTSIKSPEDAYEYAKAKLQYEDREHFAVIVLDVKHHILAMPIISIGSLTASVVHPREVFREILKYPAVAFIMVHNHPSGDPAPSSNDIEITKVLVNAGKLMDIPALDHIIIGRGKYNSLKNMGMID</sequence>
<dbReference type="InterPro" id="IPR037518">
    <property type="entry name" value="MPN"/>
</dbReference>
<dbReference type="EMBL" id="JSCE01000220">
    <property type="protein sequence ID" value="KHM50659.1"/>
    <property type="molecule type" value="Genomic_DNA"/>
</dbReference>
<keyword evidence="3" id="KW-0479">Metal-binding</keyword>
<dbReference type="PANTHER" id="PTHR30471:SF3">
    <property type="entry name" value="UPF0758 PROTEIN YEES-RELATED"/>
    <property type="match status" value="1"/>
</dbReference>
<dbReference type="InterPro" id="IPR025657">
    <property type="entry name" value="RadC_JAB"/>
</dbReference>
<evidence type="ECO:0000313" key="9">
    <source>
        <dbReference type="Proteomes" id="UP000030993"/>
    </source>
</evidence>
<keyword evidence="9" id="KW-1185">Reference proteome</keyword>
<dbReference type="Gene3D" id="3.40.140.10">
    <property type="entry name" value="Cytidine Deaminase, domain 2"/>
    <property type="match status" value="1"/>
</dbReference>
<dbReference type="Proteomes" id="UP000030993">
    <property type="component" value="Unassembled WGS sequence"/>
</dbReference>
<feature type="domain" description="MPN" evidence="7">
    <location>
        <begin position="79"/>
        <end position="201"/>
    </location>
</feature>
<reference evidence="8 9" key="1">
    <citation type="journal article" date="2013" name="PLoS ONE">
        <title>Identification and characterization of three novel lipases belonging to families II and V from Anaerovibrio lipolyticus 5ST.</title>
        <authorList>
            <person name="Prive F."/>
            <person name="Kaderbhai N.N."/>
            <person name="Girdwood S."/>
            <person name="Worgan H.J."/>
            <person name="Pinloche E."/>
            <person name="Scollan N.D."/>
            <person name="Huws S.A."/>
            <person name="Newbold C.J."/>
        </authorList>
    </citation>
    <scope>NUCLEOTIDE SEQUENCE [LARGE SCALE GENOMIC DNA]</scope>
    <source>
        <strain evidence="8 9">5S</strain>
    </source>
</reference>
<dbReference type="PROSITE" id="PS01302">
    <property type="entry name" value="UPF0758"/>
    <property type="match status" value="1"/>
</dbReference>
<comment type="similarity">
    <text evidence="1">Belongs to the UPF0758 family.</text>
</comment>
<dbReference type="GO" id="GO:0046872">
    <property type="term" value="F:metal ion binding"/>
    <property type="evidence" value="ECO:0007669"/>
    <property type="project" value="UniProtKB-KW"/>
</dbReference>
<evidence type="ECO:0000256" key="5">
    <source>
        <dbReference type="ARBA" id="ARBA00022833"/>
    </source>
</evidence>
<evidence type="ECO:0000256" key="3">
    <source>
        <dbReference type="ARBA" id="ARBA00022723"/>
    </source>
</evidence>
<comment type="caution">
    <text evidence="8">The sequence shown here is derived from an EMBL/GenBank/DDBJ whole genome shotgun (WGS) entry which is preliminary data.</text>
</comment>
<keyword evidence="5" id="KW-0862">Zinc</keyword>